<dbReference type="InterPro" id="IPR012664">
    <property type="entry name" value="CHP02452"/>
</dbReference>
<dbReference type="InterPro" id="IPR043472">
    <property type="entry name" value="Macro_dom-like"/>
</dbReference>
<dbReference type="InterPro" id="IPR019261">
    <property type="entry name" value="PARG_cat_microbial"/>
</dbReference>
<evidence type="ECO:0000313" key="3">
    <source>
        <dbReference type="Proteomes" id="UP000298493"/>
    </source>
</evidence>
<dbReference type="AlphaFoldDB" id="A0A4Z1NJP3"/>
<organism evidence="2 3">
    <name type="scientific">Venturia nashicola</name>
    <dbReference type="NCBI Taxonomy" id="86259"/>
    <lineage>
        <taxon>Eukaryota</taxon>
        <taxon>Fungi</taxon>
        <taxon>Dikarya</taxon>
        <taxon>Ascomycota</taxon>
        <taxon>Pezizomycotina</taxon>
        <taxon>Dothideomycetes</taxon>
        <taxon>Pleosporomycetidae</taxon>
        <taxon>Venturiales</taxon>
        <taxon>Venturiaceae</taxon>
        <taxon>Venturia</taxon>
    </lineage>
</organism>
<reference evidence="2 3" key="1">
    <citation type="submission" date="2019-04" db="EMBL/GenBank/DDBJ databases">
        <title>High contiguity whole genome sequence and gene annotation resource for two Venturia nashicola isolates.</title>
        <authorList>
            <person name="Prokchorchik M."/>
            <person name="Won K."/>
            <person name="Lee Y."/>
            <person name="Choi E.D."/>
            <person name="Segonzac C."/>
            <person name="Sohn K.H."/>
        </authorList>
    </citation>
    <scope>NUCLEOTIDE SEQUENCE [LARGE SCALE GENOMIC DNA]</scope>
    <source>
        <strain evidence="2 3">PRI2</strain>
    </source>
</reference>
<dbReference type="PANTHER" id="PTHR35596">
    <property type="entry name" value="DUF2263 DOMAIN-CONTAINING PROTEIN"/>
    <property type="match status" value="1"/>
</dbReference>
<dbReference type="NCBIfam" id="TIGR02452">
    <property type="entry name" value="TIGR02452 family protein"/>
    <property type="match status" value="1"/>
</dbReference>
<feature type="domain" description="Microbial-type PARG catalytic" evidence="1">
    <location>
        <begin position="77"/>
        <end position="155"/>
    </location>
</feature>
<protein>
    <recommendedName>
        <fullName evidence="1">Microbial-type PARG catalytic domain-containing protein</fullName>
    </recommendedName>
</protein>
<evidence type="ECO:0000313" key="2">
    <source>
        <dbReference type="EMBL" id="TID14030.1"/>
    </source>
</evidence>
<dbReference type="Pfam" id="PF10021">
    <property type="entry name" value="PARG_cat_microb"/>
    <property type="match status" value="1"/>
</dbReference>
<proteinExistence type="predicted"/>
<dbReference type="EMBL" id="SNSC02000024">
    <property type="protein sequence ID" value="TID14030.1"/>
    <property type="molecule type" value="Genomic_DNA"/>
</dbReference>
<evidence type="ECO:0000259" key="1">
    <source>
        <dbReference type="Pfam" id="PF10021"/>
    </source>
</evidence>
<dbReference type="Proteomes" id="UP000298493">
    <property type="component" value="Unassembled WGS sequence"/>
</dbReference>
<name>A0A4Z1NJP3_9PEZI</name>
<dbReference type="Gene3D" id="3.40.220.10">
    <property type="entry name" value="Leucine Aminopeptidase, subunit E, domain 1"/>
    <property type="match status" value="1"/>
</dbReference>
<keyword evidence="3" id="KW-1185">Reference proteome</keyword>
<accession>A0A4Z1NJP3</accession>
<comment type="caution">
    <text evidence="2">The sequence shown here is derived from an EMBL/GenBank/DDBJ whole genome shotgun (WGS) entry which is preliminary data.</text>
</comment>
<gene>
    <name evidence="2" type="ORF">E6O75_ATG07262</name>
</gene>
<dbReference type="STRING" id="86259.A0A4Z1NJP3"/>
<dbReference type="PANTHER" id="PTHR35596:SF2">
    <property type="entry name" value="MICROBIAL-TYPE PARG CATALYTIC DOMAIN-CONTAINING PROTEIN"/>
    <property type="match status" value="1"/>
</dbReference>
<sequence>MVNPKTKPSDIASAVKKRYIPHLESNFSSYLQGSIVINDTSSMPVNPNSKLPNGRPRVTVEPYDPVDCAIHLKDWYSKYHQDPARPVAVVNTANEKRPGGDWESSIIAPEECFARRSSLVHALTTPYDRIFGAASKNYPIPQTGGVYSNSVVVFRGGGEDYEVWPEDRYRTLQVISVAPIRGPRIDASTTDYSFPEERQLTEAKMMAILRIAAYYRIKDICISAFGVGPIFRNPAKVTAEMWRRLLFYEEEFKGVFENVIFGIDTSPGSSYKTTEADAEIFRHVFDPNQLFPTSYR</sequence>